<keyword evidence="1" id="KW-1133">Transmembrane helix</keyword>
<gene>
    <name evidence="2" type="ORF">CWI83_09700</name>
</gene>
<evidence type="ECO:0000256" key="1">
    <source>
        <dbReference type="SAM" id="Phobius"/>
    </source>
</evidence>
<dbReference type="EMBL" id="PIQG01000005">
    <property type="protein sequence ID" value="RUO75642.1"/>
    <property type="molecule type" value="Genomic_DNA"/>
</dbReference>
<dbReference type="InterPro" id="IPR019934">
    <property type="entry name" value="CHP03545"/>
</dbReference>
<keyword evidence="1" id="KW-0472">Membrane</keyword>
<protein>
    <submittedName>
        <fullName evidence="2">TIGR03545 family protein</fullName>
    </submittedName>
</protein>
<keyword evidence="1" id="KW-0812">Transmembrane</keyword>
<comment type="caution">
    <text evidence="2">The sequence shown here is derived from an EMBL/GenBank/DDBJ whole genome shotgun (WGS) entry which is preliminary data.</text>
</comment>
<keyword evidence="3" id="KW-1185">Reference proteome</keyword>
<dbReference type="NCBIfam" id="TIGR03545">
    <property type="entry name" value="TIGR03545 family protein"/>
    <property type="match status" value="1"/>
</dbReference>
<evidence type="ECO:0000313" key="3">
    <source>
        <dbReference type="Proteomes" id="UP000288279"/>
    </source>
</evidence>
<organism evidence="2 3">
    <name type="scientific">Pseudidiomarina taiwanensis</name>
    <dbReference type="NCBI Taxonomy" id="337250"/>
    <lineage>
        <taxon>Bacteria</taxon>
        <taxon>Pseudomonadati</taxon>
        <taxon>Pseudomonadota</taxon>
        <taxon>Gammaproteobacteria</taxon>
        <taxon>Alteromonadales</taxon>
        <taxon>Idiomarinaceae</taxon>
        <taxon>Pseudidiomarina</taxon>
    </lineage>
</organism>
<dbReference type="AlphaFoldDB" id="A0A432ZE52"/>
<dbReference type="OrthoDB" id="5752177at2"/>
<feature type="transmembrane region" description="Helical" evidence="1">
    <location>
        <begin position="16"/>
        <end position="38"/>
    </location>
</feature>
<evidence type="ECO:0000313" key="2">
    <source>
        <dbReference type="EMBL" id="RUO75642.1"/>
    </source>
</evidence>
<dbReference type="Proteomes" id="UP000288279">
    <property type="component" value="Unassembled WGS sequence"/>
</dbReference>
<name>A0A432ZE52_9GAMM</name>
<sequence>MEQRTVRRSAFRWQGLLAFIIILVLLVAFSLLLLNSILKWTMEYNLGQLNGAEVNIAEVDHHWSPLGLELTGVELTDPAAPMQNRVVVGRLSATVNVEQLLLGRIHLEEVVSTGIRVAQPRRSAGEVYQLPSADSVANELRQQFANFELNLPSTDEVMSRLQLQTPAAIAKAREQLEAQQTKLAEAKQALPTEEKIKSYEQQVKAITEADYSNPAALARAQQEFEKLKQQFEQDRAAVLAFKEVASESADTIKALFAEVRTAPARDLERAKQLMQLNSEGLSEITAVIFGEQVQQWSQYILLAYEQLAPMLARSADVEPVADERAQGDWVEFAAASAPPSFLIKHAVTEFVFGETQVEVDWQNITHQHAQLGQPTTFRARGENSNLWRVLNLNGELALTADGVDARQQWQVQGIQLQHLALAESQQFAATILSTLLDSEGSVALRDSQLSGGGTVRLADLAMQASAENKWANVVAQALQKLTHLDIQTDVSGAMTAPVFALHSDLDRQLGSALQSAALDQAETQLQGIRADLQAQANGFLGDSEQDFNEILALVTDAENREQRLQSLLKAKLEAQLEDKLKDKLKGFLGGG</sequence>
<proteinExistence type="predicted"/>
<dbReference type="RefSeq" id="WP_126828496.1">
    <property type="nucleotide sequence ID" value="NZ_PIQG01000005.1"/>
</dbReference>
<accession>A0A432ZE52</accession>
<reference evidence="2 3" key="1">
    <citation type="journal article" date="2011" name="Front. Microbiol.">
        <title>Genomic signatures of strain selection and enhancement in Bacillus atrophaeus var. globigii, a historical biowarfare simulant.</title>
        <authorList>
            <person name="Gibbons H.S."/>
            <person name="Broomall S.M."/>
            <person name="McNew L.A."/>
            <person name="Daligault H."/>
            <person name="Chapman C."/>
            <person name="Bruce D."/>
            <person name="Karavis M."/>
            <person name="Krepps M."/>
            <person name="McGregor P.A."/>
            <person name="Hong C."/>
            <person name="Park K.H."/>
            <person name="Akmal A."/>
            <person name="Feldman A."/>
            <person name="Lin J.S."/>
            <person name="Chang W.E."/>
            <person name="Higgs B.W."/>
            <person name="Demirev P."/>
            <person name="Lindquist J."/>
            <person name="Liem A."/>
            <person name="Fochler E."/>
            <person name="Read T.D."/>
            <person name="Tapia R."/>
            <person name="Johnson S."/>
            <person name="Bishop-Lilly K.A."/>
            <person name="Detter C."/>
            <person name="Han C."/>
            <person name="Sozhamannan S."/>
            <person name="Rosenzweig C.N."/>
            <person name="Skowronski E.W."/>
        </authorList>
    </citation>
    <scope>NUCLEOTIDE SEQUENCE [LARGE SCALE GENOMIC DNA]</scope>
    <source>
        <strain evidence="2 3">PIT1</strain>
    </source>
</reference>